<dbReference type="PANTHER" id="PTHR43317:SF1">
    <property type="entry name" value="THERMOSPERMINE SYNTHASE ACAULIS5"/>
    <property type="match status" value="1"/>
</dbReference>
<evidence type="ECO:0000256" key="2">
    <source>
        <dbReference type="SAM" id="MobiDB-lite"/>
    </source>
</evidence>
<evidence type="ECO:0000259" key="3">
    <source>
        <dbReference type="Pfam" id="PF08241"/>
    </source>
</evidence>
<evidence type="ECO:0000313" key="5">
    <source>
        <dbReference type="Proteomes" id="UP000019277"/>
    </source>
</evidence>
<accession>W7IPX6</accession>
<dbReference type="Proteomes" id="UP000019277">
    <property type="component" value="Unassembled WGS sequence"/>
</dbReference>
<name>W7IPX6_9PSEU</name>
<evidence type="ECO:0000313" key="4">
    <source>
        <dbReference type="EMBL" id="EWC58566.1"/>
    </source>
</evidence>
<feature type="region of interest" description="Disordered" evidence="2">
    <location>
        <begin position="260"/>
        <end position="282"/>
    </location>
</feature>
<dbReference type="InterPro" id="IPR013216">
    <property type="entry name" value="Methyltransf_11"/>
</dbReference>
<dbReference type="GO" id="GO:0006596">
    <property type="term" value="P:polyamine biosynthetic process"/>
    <property type="evidence" value="ECO:0007669"/>
    <property type="project" value="UniProtKB-KW"/>
</dbReference>
<keyword evidence="4" id="KW-0808">Transferase</keyword>
<dbReference type="NCBIfam" id="NF037959">
    <property type="entry name" value="MFS_SpdSyn"/>
    <property type="match status" value="1"/>
</dbReference>
<dbReference type="GO" id="GO:0004766">
    <property type="term" value="F:spermidine synthase activity"/>
    <property type="evidence" value="ECO:0007669"/>
    <property type="project" value="UniProtKB-EC"/>
</dbReference>
<dbReference type="GO" id="GO:0008757">
    <property type="term" value="F:S-adenosylmethionine-dependent methyltransferase activity"/>
    <property type="evidence" value="ECO:0007669"/>
    <property type="project" value="InterPro"/>
</dbReference>
<dbReference type="EC" id="2.5.1.16" evidence="4"/>
<dbReference type="SUPFAM" id="SSF53335">
    <property type="entry name" value="S-adenosyl-L-methionine-dependent methyltransferases"/>
    <property type="match status" value="1"/>
</dbReference>
<dbReference type="EMBL" id="AYXG01000238">
    <property type="protein sequence ID" value="EWC58566.1"/>
    <property type="molecule type" value="Genomic_DNA"/>
</dbReference>
<feature type="compositionally biased region" description="Pro residues" evidence="2">
    <location>
        <begin position="273"/>
        <end position="282"/>
    </location>
</feature>
<keyword evidence="1" id="KW-0620">Polyamine biosynthesis</keyword>
<evidence type="ECO:0000256" key="1">
    <source>
        <dbReference type="ARBA" id="ARBA00023115"/>
    </source>
</evidence>
<protein>
    <submittedName>
        <fullName evidence="4">Spermidine synthase</fullName>
        <ecNumber evidence="4">2.5.1.16</ecNumber>
    </submittedName>
</protein>
<dbReference type="PANTHER" id="PTHR43317">
    <property type="entry name" value="THERMOSPERMINE SYNTHASE ACAULIS5"/>
    <property type="match status" value="1"/>
</dbReference>
<reference evidence="4 5" key="1">
    <citation type="journal article" date="2014" name="Genome Announc.">
        <title>Draft Genome Sequence of the Antitrypanosomally Active Sponge-Associated Bacterium Actinokineospora sp. Strain EG49.</title>
        <authorList>
            <person name="Harjes J."/>
            <person name="Ryu T."/>
            <person name="Abdelmohsen U.R."/>
            <person name="Moitinho-Silva L."/>
            <person name="Horn H."/>
            <person name="Ravasi T."/>
            <person name="Hentschel U."/>
        </authorList>
    </citation>
    <scope>NUCLEOTIDE SEQUENCE [LARGE SCALE GENOMIC DNA]</scope>
    <source>
        <strain evidence="4 5">EG49</strain>
    </source>
</reference>
<dbReference type="STRING" id="909613.UO65_6167"/>
<dbReference type="InterPro" id="IPR029063">
    <property type="entry name" value="SAM-dependent_MTases_sf"/>
</dbReference>
<dbReference type="Pfam" id="PF08241">
    <property type="entry name" value="Methyltransf_11"/>
    <property type="match status" value="1"/>
</dbReference>
<proteinExistence type="predicted"/>
<keyword evidence="5" id="KW-1185">Reference proteome</keyword>
<organism evidence="4 5">
    <name type="scientific">Actinokineospora spheciospongiae</name>
    <dbReference type="NCBI Taxonomy" id="909613"/>
    <lineage>
        <taxon>Bacteria</taxon>
        <taxon>Bacillati</taxon>
        <taxon>Actinomycetota</taxon>
        <taxon>Actinomycetes</taxon>
        <taxon>Pseudonocardiales</taxon>
        <taxon>Pseudonocardiaceae</taxon>
        <taxon>Actinokineospora</taxon>
    </lineage>
</organism>
<dbReference type="AlphaFoldDB" id="W7IPX6"/>
<dbReference type="eggNOG" id="COG0421">
    <property type="taxonomic scope" value="Bacteria"/>
</dbReference>
<dbReference type="CDD" id="cd02440">
    <property type="entry name" value="AdoMet_MTases"/>
    <property type="match status" value="1"/>
</dbReference>
<feature type="domain" description="Methyltransferase type 11" evidence="3">
    <location>
        <begin position="76"/>
        <end position="179"/>
    </location>
</feature>
<dbReference type="Gene3D" id="3.40.50.150">
    <property type="entry name" value="Vaccinia Virus protein VP39"/>
    <property type="match status" value="1"/>
</dbReference>
<comment type="caution">
    <text evidence="4">The sequence shown here is derived from an EMBL/GenBank/DDBJ whole genome shotgun (WGS) entry which is preliminary data.</text>
</comment>
<sequence length="282" mass="29470">MRVCSERFPRQGRYPVRFGTAEILRDLDRADGWLLSVGGIAQSYVDLADPAHLEFDYMRRIADVLDCLPGGPLDVLHVGGGAGTLARYLAATRPGSAQGLVDADAELVALAVEQFGLDRVPGLEVVVGEGRPALAAAGSGSRDVVILDAFVRAVVPEGMVTVESVSEVARVLRADGVCLVNVTDGPGLPYARRVLATLGAVFAEVMLVGEPAVLRGRRFSNLVVAASAAPLPVAEVAGRAAAAPFPARCVTDRDLRELSGSARPMVDGEPVTAPVPPPDLFT</sequence>
<gene>
    <name evidence="4" type="ORF">UO65_6167</name>
</gene>